<keyword evidence="1" id="KW-1133">Transmembrane helix</keyword>
<feature type="transmembrane region" description="Helical" evidence="1">
    <location>
        <begin position="20"/>
        <end position="46"/>
    </location>
</feature>
<evidence type="ECO:0000313" key="2">
    <source>
        <dbReference type="EMBL" id="PYH90194.1"/>
    </source>
</evidence>
<accession>A0A319CYS0</accession>
<protein>
    <submittedName>
        <fullName evidence="2">Uncharacterized protein</fullName>
    </submittedName>
</protein>
<reference evidence="2 3" key="1">
    <citation type="submission" date="2018-02" db="EMBL/GenBank/DDBJ databases">
        <title>The genomes of Aspergillus section Nigri reveals drivers in fungal speciation.</title>
        <authorList>
            <consortium name="DOE Joint Genome Institute"/>
            <person name="Vesth T.C."/>
            <person name="Nybo J."/>
            <person name="Theobald S."/>
            <person name="Brandl J."/>
            <person name="Frisvad J.C."/>
            <person name="Nielsen K.F."/>
            <person name="Lyhne E.K."/>
            <person name="Kogle M.E."/>
            <person name="Kuo A."/>
            <person name="Riley R."/>
            <person name="Clum A."/>
            <person name="Nolan M."/>
            <person name="Lipzen A."/>
            <person name="Salamov A."/>
            <person name="Henrissat B."/>
            <person name="Wiebenga A."/>
            <person name="De vries R.P."/>
            <person name="Grigoriev I.V."/>
            <person name="Mortensen U.H."/>
            <person name="Andersen M.R."/>
            <person name="Baker S.E."/>
        </authorList>
    </citation>
    <scope>NUCLEOTIDE SEQUENCE [LARGE SCALE GENOMIC DNA]</scope>
    <source>
        <strain evidence="2 3">CBS 707.79</strain>
    </source>
</reference>
<proteinExistence type="predicted"/>
<sequence>MYYISFIVTPLSFHPDTMIYLDILISGTSITLSAVRGLFLILFTLFTFPSSANKEKAYKHDRWYSTPRLIPI</sequence>
<dbReference type="VEuPathDB" id="FungiDB:BO71DRAFT_82808"/>
<gene>
    <name evidence="2" type="ORF">BO71DRAFT_82808</name>
</gene>
<evidence type="ECO:0000256" key="1">
    <source>
        <dbReference type="SAM" id="Phobius"/>
    </source>
</evidence>
<name>A0A319CYS0_9EURO</name>
<organism evidence="2 3">
    <name type="scientific">Aspergillus ellipticus CBS 707.79</name>
    <dbReference type="NCBI Taxonomy" id="1448320"/>
    <lineage>
        <taxon>Eukaryota</taxon>
        <taxon>Fungi</taxon>
        <taxon>Dikarya</taxon>
        <taxon>Ascomycota</taxon>
        <taxon>Pezizomycotina</taxon>
        <taxon>Eurotiomycetes</taxon>
        <taxon>Eurotiomycetidae</taxon>
        <taxon>Eurotiales</taxon>
        <taxon>Aspergillaceae</taxon>
        <taxon>Aspergillus</taxon>
        <taxon>Aspergillus subgen. Circumdati</taxon>
    </lineage>
</organism>
<dbReference type="AlphaFoldDB" id="A0A319CYS0"/>
<dbReference type="Proteomes" id="UP000247810">
    <property type="component" value="Unassembled WGS sequence"/>
</dbReference>
<evidence type="ECO:0000313" key="3">
    <source>
        <dbReference type="Proteomes" id="UP000247810"/>
    </source>
</evidence>
<keyword evidence="1" id="KW-0812">Transmembrane</keyword>
<keyword evidence="1" id="KW-0472">Membrane</keyword>
<keyword evidence="3" id="KW-1185">Reference proteome</keyword>
<dbReference type="EMBL" id="KZ825993">
    <property type="protein sequence ID" value="PYH90194.1"/>
    <property type="molecule type" value="Genomic_DNA"/>
</dbReference>